<keyword evidence="2" id="KW-0732">Signal</keyword>
<feature type="compositionally biased region" description="Basic residues" evidence="1">
    <location>
        <begin position="115"/>
        <end position="129"/>
    </location>
</feature>
<evidence type="ECO:0000256" key="2">
    <source>
        <dbReference type="SAM" id="SignalP"/>
    </source>
</evidence>
<feature type="chain" id="PRO_5013096010" description="Secreted protein" evidence="2">
    <location>
        <begin position="21"/>
        <end position="129"/>
    </location>
</feature>
<dbReference type="EMBL" id="MCFC01000096">
    <property type="protein sequence ID" value="ORY22246.1"/>
    <property type="molecule type" value="Genomic_DNA"/>
</dbReference>
<accession>A0A1Y2AIA6</accession>
<dbReference type="AlphaFoldDB" id="A0A1Y2AIA6"/>
<evidence type="ECO:0008006" key="5">
    <source>
        <dbReference type="Google" id="ProtNLM"/>
    </source>
</evidence>
<feature type="region of interest" description="Disordered" evidence="1">
    <location>
        <begin position="99"/>
        <end position="129"/>
    </location>
</feature>
<evidence type="ECO:0000256" key="1">
    <source>
        <dbReference type="SAM" id="MobiDB-lite"/>
    </source>
</evidence>
<proteinExistence type="predicted"/>
<comment type="caution">
    <text evidence="3">The sequence shown here is derived from an EMBL/GenBank/DDBJ whole genome shotgun (WGS) entry which is preliminary data.</text>
</comment>
<sequence length="129" mass="14698">MAAGNGTVVAASFIITLSLSLEMSCQHTRYKTSLSLAVKRISDTWIVHLPSSSRVRRRTASKAGWHRKTWTGWLLETTLTRSFRVPILQDAGPVEWIKNEERSRMQAQSPASTGRRNKSRRRMSRTISR</sequence>
<keyword evidence="4" id="KW-1185">Reference proteome</keyword>
<dbReference type="InParanoid" id="A0A1Y2AIA6"/>
<evidence type="ECO:0000313" key="3">
    <source>
        <dbReference type="EMBL" id="ORY22246.1"/>
    </source>
</evidence>
<evidence type="ECO:0000313" key="4">
    <source>
        <dbReference type="Proteomes" id="UP000193986"/>
    </source>
</evidence>
<name>A0A1Y2AIA6_9TREE</name>
<protein>
    <recommendedName>
        <fullName evidence="5">Secreted protein</fullName>
    </recommendedName>
</protein>
<feature type="signal peptide" evidence="2">
    <location>
        <begin position="1"/>
        <end position="20"/>
    </location>
</feature>
<gene>
    <name evidence="3" type="ORF">BCR39DRAFT_389605</name>
</gene>
<reference evidence="3 4" key="1">
    <citation type="submission" date="2016-07" db="EMBL/GenBank/DDBJ databases">
        <title>Pervasive Adenine N6-methylation of Active Genes in Fungi.</title>
        <authorList>
            <consortium name="DOE Joint Genome Institute"/>
            <person name="Mondo S.J."/>
            <person name="Dannebaum R.O."/>
            <person name="Kuo R.C."/>
            <person name="Labutti K."/>
            <person name="Haridas S."/>
            <person name="Kuo A."/>
            <person name="Salamov A."/>
            <person name="Ahrendt S.R."/>
            <person name="Lipzen A."/>
            <person name="Sullivan W."/>
            <person name="Andreopoulos W.B."/>
            <person name="Clum A."/>
            <person name="Lindquist E."/>
            <person name="Daum C."/>
            <person name="Ramamoorthy G.K."/>
            <person name="Gryganskyi A."/>
            <person name="Culley D."/>
            <person name="Magnuson J.K."/>
            <person name="James T.Y."/>
            <person name="O'Malley M.A."/>
            <person name="Stajich J.E."/>
            <person name="Spatafora J.W."/>
            <person name="Visel A."/>
            <person name="Grigoriev I.V."/>
        </authorList>
    </citation>
    <scope>NUCLEOTIDE SEQUENCE [LARGE SCALE GENOMIC DNA]</scope>
    <source>
        <strain evidence="3 4">68-887.2</strain>
    </source>
</reference>
<organism evidence="3 4">
    <name type="scientific">Naematelia encephala</name>
    <dbReference type="NCBI Taxonomy" id="71784"/>
    <lineage>
        <taxon>Eukaryota</taxon>
        <taxon>Fungi</taxon>
        <taxon>Dikarya</taxon>
        <taxon>Basidiomycota</taxon>
        <taxon>Agaricomycotina</taxon>
        <taxon>Tremellomycetes</taxon>
        <taxon>Tremellales</taxon>
        <taxon>Naemateliaceae</taxon>
        <taxon>Naematelia</taxon>
    </lineage>
</organism>
<dbReference type="Proteomes" id="UP000193986">
    <property type="component" value="Unassembled WGS sequence"/>
</dbReference>